<proteinExistence type="predicted"/>
<keyword evidence="2" id="KW-1185">Reference proteome</keyword>
<accession>A0ACA9NI28</accession>
<evidence type="ECO:0000313" key="1">
    <source>
        <dbReference type="EMBL" id="CAG8658593.1"/>
    </source>
</evidence>
<protein>
    <submittedName>
        <fullName evidence="1">12556_t:CDS:1</fullName>
    </submittedName>
</protein>
<organism evidence="1 2">
    <name type="scientific">Acaulospora colombiana</name>
    <dbReference type="NCBI Taxonomy" id="27376"/>
    <lineage>
        <taxon>Eukaryota</taxon>
        <taxon>Fungi</taxon>
        <taxon>Fungi incertae sedis</taxon>
        <taxon>Mucoromycota</taxon>
        <taxon>Glomeromycotina</taxon>
        <taxon>Glomeromycetes</taxon>
        <taxon>Diversisporales</taxon>
        <taxon>Acaulosporaceae</taxon>
        <taxon>Acaulospora</taxon>
    </lineage>
</organism>
<dbReference type="EMBL" id="CAJVPT010022138">
    <property type="protein sequence ID" value="CAG8658593.1"/>
    <property type="molecule type" value="Genomic_DNA"/>
</dbReference>
<reference evidence="1" key="1">
    <citation type="submission" date="2021-06" db="EMBL/GenBank/DDBJ databases">
        <authorList>
            <person name="Kallberg Y."/>
            <person name="Tangrot J."/>
            <person name="Rosling A."/>
        </authorList>
    </citation>
    <scope>NUCLEOTIDE SEQUENCE</scope>
    <source>
        <strain evidence="1">CL356</strain>
    </source>
</reference>
<gene>
    <name evidence="1" type="ORF">ACOLOM_LOCUS8503</name>
</gene>
<sequence length="290" mass="33048">MYYIKHQIIPPLERIFNLVGADVSAWFDEMPKPQRIEGSVTDKKPSNPNIVETSYRSLGKKTNQNQKIDTHFGSNTCLVCEATTMEGEPIRCESLECEWLYERVKSQKEVEKWGLVPQLLNEVEQRLIVEEAEEEILLDVVLKEHSALTHVLPMTRCISYLATSLMNCISAIRAHILFVSEEFEQICPQFVIRRSTTRVRYFWRLPIDKSHCPNENCSGRHTTNARYYGGYGGGGRTRIGHAGSTEKKSIPKTRANSLSNIESNGQFNARDICAGIPPVNQSFRVAFVYM</sequence>
<feature type="non-terminal residue" evidence="1">
    <location>
        <position position="290"/>
    </location>
</feature>
<evidence type="ECO:0000313" key="2">
    <source>
        <dbReference type="Proteomes" id="UP000789525"/>
    </source>
</evidence>
<comment type="caution">
    <text evidence="1">The sequence shown here is derived from an EMBL/GenBank/DDBJ whole genome shotgun (WGS) entry which is preliminary data.</text>
</comment>
<dbReference type="Proteomes" id="UP000789525">
    <property type="component" value="Unassembled WGS sequence"/>
</dbReference>
<name>A0ACA9NI28_9GLOM</name>